<comment type="similarity">
    <text evidence="2">Belongs to the NUF2 family.</text>
</comment>
<dbReference type="PANTHER" id="PTHR48441">
    <property type="match status" value="1"/>
</dbReference>
<dbReference type="Gene3D" id="1.10.418.60">
    <property type="entry name" value="Ncd80 complex, Nuf2 subunit"/>
    <property type="match status" value="1"/>
</dbReference>
<evidence type="ECO:0000313" key="13">
    <source>
        <dbReference type="Proteomes" id="UP001190926"/>
    </source>
</evidence>
<dbReference type="Proteomes" id="UP001190926">
    <property type="component" value="Unassembled WGS sequence"/>
</dbReference>
<dbReference type="Pfam" id="PF03800">
    <property type="entry name" value="Nuf2"/>
    <property type="match status" value="1"/>
</dbReference>
<feature type="region of interest" description="Disordered" evidence="10">
    <location>
        <begin position="433"/>
        <end position="456"/>
    </location>
</feature>
<evidence type="ECO:0000256" key="1">
    <source>
        <dbReference type="ARBA" id="ARBA00004584"/>
    </source>
</evidence>
<keyword evidence="13" id="KW-1185">Reference proteome</keyword>
<dbReference type="GO" id="GO:0031262">
    <property type="term" value="C:Ndc80 complex"/>
    <property type="evidence" value="ECO:0007669"/>
    <property type="project" value="InterPro"/>
</dbReference>
<keyword evidence="3" id="KW-0158">Chromosome</keyword>
<feature type="coiled-coil region" evidence="9">
    <location>
        <begin position="326"/>
        <end position="424"/>
    </location>
</feature>
<evidence type="ECO:0000259" key="11">
    <source>
        <dbReference type="Pfam" id="PF03800"/>
    </source>
</evidence>
<evidence type="ECO:0000256" key="8">
    <source>
        <dbReference type="ARBA" id="ARBA00023328"/>
    </source>
</evidence>
<evidence type="ECO:0000256" key="6">
    <source>
        <dbReference type="ARBA" id="ARBA00023054"/>
    </source>
</evidence>
<comment type="subcellular location">
    <subcellularLocation>
        <location evidence="1">Chromosome</location>
        <location evidence="1">Centromere</location>
    </subcellularLocation>
</comment>
<evidence type="ECO:0000256" key="7">
    <source>
        <dbReference type="ARBA" id="ARBA00023306"/>
    </source>
</evidence>
<dbReference type="PANTHER" id="PTHR48441:SF1">
    <property type="entry name" value="NT-3"/>
    <property type="match status" value="1"/>
</dbReference>
<organism evidence="12 13">
    <name type="scientific">Perilla frutescens var. hirtella</name>
    <name type="common">Perilla citriodora</name>
    <name type="synonym">Perilla setoyensis</name>
    <dbReference type="NCBI Taxonomy" id="608512"/>
    <lineage>
        <taxon>Eukaryota</taxon>
        <taxon>Viridiplantae</taxon>
        <taxon>Streptophyta</taxon>
        <taxon>Embryophyta</taxon>
        <taxon>Tracheophyta</taxon>
        <taxon>Spermatophyta</taxon>
        <taxon>Magnoliopsida</taxon>
        <taxon>eudicotyledons</taxon>
        <taxon>Gunneridae</taxon>
        <taxon>Pentapetalae</taxon>
        <taxon>asterids</taxon>
        <taxon>lamiids</taxon>
        <taxon>Lamiales</taxon>
        <taxon>Lamiaceae</taxon>
        <taxon>Nepetoideae</taxon>
        <taxon>Elsholtzieae</taxon>
        <taxon>Perilla</taxon>
    </lineage>
</organism>
<evidence type="ECO:0000256" key="10">
    <source>
        <dbReference type="SAM" id="MobiDB-lite"/>
    </source>
</evidence>
<name>A0AAD4PAR6_PERFH</name>
<keyword evidence="5" id="KW-0498">Mitosis</keyword>
<evidence type="ECO:0000256" key="4">
    <source>
        <dbReference type="ARBA" id="ARBA00022618"/>
    </source>
</evidence>
<dbReference type="GO" id="GO:0051301">
    <property type="term" value="P:cell division"/>
    <property type="evidence" value="ECO:0007669"/>
    <property type="project" value="UniProtKB-KW"/>
</dbReference>
<evidence type="ECO:0000256" key="3">
    <source>
        <dbReference type="ARBA" id="ARBA00022454"/>
    </source>
</evidence>
<evidence type="ECO:0000256" key="5">
    <source>
        <dbReference type="ARBA" id="ARBA00022776"/>
    </source>
</evidence>
<keyword evidence="6 9" id="KW-0175">Coiled coil</keyword>
<keyword evidence="7" id="KW-0131">Cell cycle</keyword>
<accession>A0AAD4PAR6</accession>
<dbReference type="InterPro" id="IPR005549">
    <property type="entry name" value="Kinetochore_Nuf2_N"/>
</dbReference>
<keyword evidence="4" id="KW-0132">Cell division</keyword>
<feature type="coiled-coil region" evidence="9">
    <location>
        <begin position="141"/>
        <end position="266"/>
    </location>
</feature>
<evidence type="ECO:0000256" key="2">
    <source>
        <dbReference type="ARBA" id="ARBA00005498"/>
    </source>
</evidence>
<evidence type="ECO:0000313" key="12">
    <source>
        <dbReference type="EMBL" id="KAH6831972.1"/>
    </source>
</evidence>
<sequence length="456" mass="52777">MSRFDYPTLPRRDIVVVLADIQIAAVSEADLRRPNSDFICKLYTHILVHMDILKDDQGNMEFEALQHFENPEHHSHAIQMMNLSLKLQQILASIRCPKPFTPQDLIKPDPDRTELFLGALLNFHLHRHAKMEQLKPLFDDLERFEEQKLAAEARVVQLNAEIAELEEMREMEFPLVQEVSFKIKELKQNVDELNKHQATLRTKIKQVKEKCKEVDEKISSAEFNLVQSVQENASLRSKIVQSPAKLQRALEEKKLALAESKDKERAAAQSFQDKTAKLETFTKAKKKMTKHLGQMQALQEQVSSVKSIEKDVKVLKSKIGDEEFAIKTMEAEHVELLSKVDQLKDIKRQLEKERDIRYKEADKEFNNVASEVEAKRRDLELRQREVESVLAEVEDMNLKRTNVKEEANAKIKKLGSKAEEIVTEFNKYSKSVSDLLASSSQDQEDARGRMMEIYQE</sequence>
<dbReference type="EMBL" id="SDAM02000080">
    <property type="protein sequence ID" value="KAH6831972.1"/>
    <property type="molecule type" value="Genomic_DNA"/>
</dbReference>
<feature type="domain" description="Kinetochore protein Nuf2 N-terminal" evidence="11">
    <location>
        <begin position="4"/>
        <end position="140"/>
    </location>
</feature>
<proteinExistence type="inferred from homology"/>
<comment type="caution">
    <text evidence="12">The sequence shown here is derived from an EMBL/GenBank/DDBJ whole genome shotgun (WGS) entry which is preliminary data.</text>
</comment>
<dbReference type="AlphaFoldDB" id="A0AAD4PAR6"/>
<gene>
    <name evidence="12" type="ORF">C2S53_008248</name>
</gene>
<evidence type="ECO:0000256" key="9">
    <source>
        <dbReference type="SAM" id="Coils"/>
    </source>
</evidence>
<protein>
    <recommendedName>
        <fullName evidence="11">Kinetochore protein Nuf2 N-terminal domain-containing protein</fullName>
    </recommendedName>
</protein>
<keyword evidence="8" id="KW-0137">Centromere</keyword>
<dbReference type="InterPro" id="IPR038275">
    <property type="entry name" value="Nuf2_N_sf"/>
</dbReference>
<reference evidence="12 13" key="1">
    <citation type="journal article" date="2021" name="Nat. Commun.">
        <title>Incipient diploidization of the medicinal plant Perilla within 10,000 years.</title>
        <authorList>
            <person name="Zhang Y."/>
            <person name="Shen Q."/>
            <person name="Leng L."/>
            <person name="Zhang D."/>
            <person name="Chen S."/>
            <person name="Shi Y."/>
            <person name="Ning Z."/>
            <person name="Chen S."/>
        </authorList>
    </citation>
    <scope>NUCLEOTIDE SEQUENCE [LARGE SCALE GENOMIC DNA]</scope>
    <source>
        <strain evidence="13">cv. PC099</strain>
    </source>
</reference>